<feature type="region of interest" description="Disordered" evidence="1">
    <location>
        <begin position="54"/>
        <end position="73"/>
    </location>
</feature>
<keyword evidence="3" id="KW-1185">Reference proteome</keyword>
<dbReference type="Proteomes" id="UP001151760">
    <property type="component" value="Unassembled WGS sequence"/>
</dbReference>
<evidence type="ECO:0000256" key="1">
    <source>
        <dbReference type="SAM" id="MobiDB-lite"/>
    </source>
</evidence>
<organism evidence="2 3">
    <name type="scientific">Tanacetum coccineum</name>
    <dbReference type="NCBI Taxonomy" id="301880"/>
    <lineage>
        <taxon>Eukaryota</taxon>
        <taxon>Viridiplantae</taxon>
        <taxon>Streptophyta</taxon>
        <taxon>Embryophyta</taxon>
        <taxon>Tracheophyta</taxon>
        <taxon>Spermatophyta</taxon>
        <taxon>Magnoliopsida</taxon>
        <taxon>eudicotyledons</taxon>
        <taxon>Gunneridae</taxon>
        <taxon>Pentapetalae</taxon>
        <taxon>asterids</taxon>
        <taxon>campanulids</taxon>
        <taxon>Asterales</taxon>
        <taxon>Asteraceae</taxon>
        <taxon>Asteroideae</taxon>
        <taxon>Anthemideae</taxon>
        <taxon>Anthemidinae</taxon>
        <taxon>Tanacetum</taxon>
    </lineage>
</organism>
<feature type="region of interest" description="Disordered" evidence="1">
    <location>
        <begin position="12"/>
        <end position="45"/>
    </location>
</feature>
<proteinExistence type="predicted"/>
<gene>
    <name evidence="2" type="ORF">Tco_0801297</name>
</gene>
<feature type="compositionally biased region" description="Basic and acidic residues" evidence="1">
    <location>
        <begin position="215"/>
        <end position="232"/>
    </location>
</feature>
<evidence type="ECO:0000313" key="2">
    <source>
        <dbReference type="EMBL" id="GJS94329.1"/>
    </source>
</evidence>
<sequence length="286" mass="32680">MVHCAMAQAVGENTTRKHKNHTPGGVFTSGAGIPSPNGPGKRDVKTQDIVRCMKKRKKEEGPRPAVSKVGTRRTLSSKKYEKSIFGSFAKNHPNNRYSCESTIIGRINLGIRVNQQDRLVISFFFTTSVGIRAEVPVKMPPRRNRPLTEAYKQEFEQRVMAIMEERLDQFVDQLVDRMNDMMNPRGRRDRNNQGSEGERSKNPFFKGDGSSSDEQPDRPRRNQREDNRRWESGMRVNIPEFDGNTLNPEGFIDWLVAVEEVFEFKEVPKNKRVSLIATKLRGRASA</sequence>
<protein>
    <recommendedName>
        <fullName evidence="4">Reverse transcriptase domain-containing protein</fullName>
    </recommendedName>
</protein>
<reference evidence="2" key="1">
    <citation type="journal article" date="2022" name="Int. J. Mol. Sci.">
        <title>Draft Genome of Tanacetum Coccineum: Genomic Comparison of Closely Related Tanacetum-Family Plants.</title>
        <authorList>
            <person name="Yamashiro T."/>
            <person name="Shiraishi A."/>
            <person name="Nakayama K."/>
            <person name="Satake H."/>
        </authorList>
    </citation>
    <scope>NUCLEOTIDE SEQUENCE</scope>
</reference>
<feature type="region of interest" description="Disordered" evidence="1">
    <location>
        <begin position="180"/>
        <end position="233"/>
    </location>
</feature>
<comment type="caution">
    <text evidence="2">The sequence shown here is derived from an EMBL/GenBank/DDBJ whole genome shotgun (WGS) entry which is preliminary data.</text>
</comment>
<evidence type="ECO:0000313" key="3">
    <source>
        <dbReference type="Proteomes" id="UP001151760"/>
    </source>
</evidence>
<evidence type="ECO:0008006" key="4">
    <source>
        <dbReference type="Google" id="ProtNLM"/>
    </source>
</evidence>
<reference evidence="2" key="2">
    <citation type="submission" date="2022-01" db="EMBL/GenBank/DDBJ databases">
        <authorList>
            <person name="Yamashiro T."/>
            <person name="Shiraishi A."/>
            <person name="Satake H."/>
            <person name="Nakayama K."/>
        </authorList>
    </citation>
    <scope>NUCLEOTIDE SEQUENCE</scope>
</reference>
<name>A0ABQ4ZVL6_9ASTR</name>
<accession>A0ABQ4ZVL6</accession>
<dbReference type="EMBL" id="BQNB010011723">
    <property type="protein sequence ID" value="GJS94329.1"/>
    <property type="molecule type" value="Genomic_DNA"/>
</dbReference>